<feature type="domain" description="Transcription regulator PadR N-terminal" evidence="2">
    <location>
        <begin position="26"/>
        <end position="81"/>
    </location>
</feature>
<dbReference type="InterPro" id="IPR036390">
    <property type="entry name" value="WH_DNA-bd_sf"/>
</dbReference>
<dbReference type="SUPFAM" id="SSF46785">
    <property type="entry name" value="Winged helix' DNA-binding domain"/>
    <property type="match status" value="1"/>
</dbReference>
<feature type="region of interest" description="Disordered" evidence="1">
    <location>
        <begin position="81"/>
        <end position="103"/>
    </location>
</feature>
<evidence type="ECO:0000313" key="4">
    <source>
        <dbReference type="Proteomes" id="UP000309138"/>
    </source>
</evidence>
<dbReference type="PANTHER" id="PTHR33169">
    <property type="entry name" value="PADR-FAMILY TRANSCRIPTIONAL REGULATOR"/>
    <property type="match status" value="1"/>
</dbReference>
<gene>
    <name evidence="3" type="ORF">FBR43_04005</name>
</gene>
<dbReference type="InterPro" id="IPR005149">
    <property type="entry name" value="Tscrpt_reg_PadR_N"/>
</dbReference>
<comment type="caution">
    <text evidence="3">The sequence shown here is derived from an EMBL/GenBank/DDBJ whole genome shotgun (WGS) entry which is preliminary data.</text>
</comment>
<organism evidence="3 4">
    <name type="scientific">Sphingomonas baiyangensis</name>
    <dbReference type="NCBI Taxonomy" id="2572576"/>
    <lineage>
        <taxon>Bacteria</taxon>
        <taxon>Pseudomonadati</taxon>
        <taxon>Pseudomonadota</taxon>
        <taxon>Alphaproteobacteria</taxon>
        <taxon>Sphingomonadales</taxon>
        <taxon>Sphingomonadaceae</taxon>
        <taxon>Sphingomonas</taxon>
    </lineage>
</organism>
<dbReference type="AlphaFoldDB" id="A0A4U1L061"/>
<name>A0A4U1L061_9SPHN</name>
<proteinExistence type="predicted"/>
<dbReference type="Gene3D" id="1.10.10.10">
    <property type="entry name" value="Winged helix-like DNA-binding domain superfamily/Winged helix DNA-binding domain"/>
    <property type="match status" value="1"/>
</dbReference>
<dbReference type="OrthoDB" id="7189837at2"/>
<evidence type="ECO:0000259" key="2">
    <source>
        <dbReference type="Pfam" id="PF03551"/>
    </source>
</evidence>
<dbReference type="EMBL" id="SWKR01000002">
    <property type="protein sequence ID" value="TKD50012.1"/>
    <property type="molecule type" value="Genomic_DNA"/>
</dbReference>
<dbReference type="Proteomes" id="UP000309138">
    <property type="component" value="Unassembled WGS sequence"/>
</dbReference>
<evidence type="ECO:0000313" key="3">
    <source>
        <dbReference type="EMBL" id="TKD50012.1"/>
    </source>
</evidence>
<evidence type="ECO:0000256" key="1">
    <source>
        <dbReference type="SAM" id="MobiDB-lite"/>
    </source>
</evidence>
<keyword evidence="4" id="KW-1185">Reference proteome</keyword>
<dbReference type="InterPro" id="IPR052509">
    <property type="entry name" value="Metal_resp_DNA-bind_regulator"/>
</dbReference>
<sequence>MVRSRALSPQARTVLAVLHDAAGGWSHGYELARIAGVKSGTLYPLLIRLEAQGHLEAQWQEPAEPGRPPRHAYRLTASGLRLARDNPPAPAPSPVGARAKAAT</sequence>
<dbReference type="PANTHER" id="PTHR33169:SF14">
    <property type="entry name" value="TRANSCRIPTIONAL REGULATOR RV3488"/>
    <property type="match status" value="1"/>
</dbReference>
<reference evidence="3 4" key="1">
    <citation type="submission" date="2019-04" db="EMBL/GenBank/DDBJ databases">
        <authorList>
            <person name="Yang Y."/>
            <person name="Wei D."/>
        </authorList>
    </citation>
    <scope>NUCLEOTIDE SEQUENCE [LARGE SCALE GENOMIC DNA]</scope>
    <source>
        <strain evidence="3 4">L-1-4w-11</strain>
    </source>
</reference>
<dbReference type="Pfam" id="PF03551">
    <property type="entry name" value="PadR"/>
    <property type="match status" value="1"/>
</dbReference>
<dbReference type="InterPro" id="IPR036388">
    <property type="entry name" value="WH-like_DNA-bd_sf"/>
</dbReference>
<protein>
    <submittedName>
        <fullName evidence="3">PadR family transcriptional regulator</fullName>
    </submittedName>
</protein>
<accession>A0A4U1L061</accession>